<accession>J9FN14</accession>
<dbReference type="Pfam" id="PF13333">
    <property type="entry name" value="rve_2"/>
    <property type="match status" value="1"/>
</dbReference>
<dbReference type="SUPFAM" id="SSF53098">
    <property type="entry name" value="Ribonuclease H-like"/>
    <property type="match status" value="1"/>
</dbReference>
<evidence type="ECO:0000259" key="1">
    <source>
        <dbReference type="PROSITE" id="PS50994"/>
    </source>
</evidence>
<dbReference type="PROSITE" id="PS50994">
    <property type="entry name" value="INTEGRASE"/>
    <property type="match status" value="1"/>
</dbReference>
<reference evidence="2" key="1">
    <citation type="journal article" date="2012" name="PLoS ONE">
        <title>Gene sets for utilization of primary and secondary nutrition supplies in the distal gut of endangered iberian lynx.</title>
        <authorList>
            <person name="Alcaide M."/>
            <person name="Messina E."/>
            <person name="Richter M."/>
            <person name="Bargiela R."/>
            <person name="Peplies J."/>
            <person name="Huws S.A."/>
            <person name="Newbold C.J."/>
            <person name="Golyshin P.N."/>
            <person name="Simon M.A."/>
            <person name="Lopez G."/>
            <person name="Yakimov M.M."/>
            <person name="Ferrer M."/>
        </authorList>
    </citation>
    <scope>NUCLEOTIDE SEQUENCE</scope>
</reference>
<dbReference type="Gene3D" id="3.30.420.10">
    <property type="entry name" value="Ribonuclease H-like superfamily/Ribonuclease H"/>
    <property type="match status" value="1"/>
</dbReference>
<protein>
    <submittedName>
        <fullName evidence="2">Integrase core domain protein</fullName>
    </submittedName>
</protein>
<dbReference type="InterPro" id="IPR036397">
    <property type="entry name" value="RNaseH_sf"/>
</dbReference>
<dbReference type="InterPro" id="IPR012337">
    <property type="entry name" value="RNaseH-like_sf"/>
</dbReference>
<proteinExistence type="predicted"/>
<name>J9FN14_9ZZZZ</name>
<dbReference type="InterPro" id="IPR050900">
    <property type="entry name" value="Transposase_IS3/IS150/IS904"/>
</dbReference>
<dbReference type="AlphaFoldDB" id="J9FN14"/>
<feature type="non-terminal residue" evidence="2">
    <location>
        <position position="1"/>
    </location>
</feature>
<gene>
    <name evidence="2" type="ORF">EVA_20891</name>
</gene>
<dbReference type="GO" id="GO:0003676">
    <property type="term" value="F:nucleic acid binding"/>
    <property type="evidence" value="ECO:0007669"/>
    <property type="project" value="InterPro"/>
</dbReference>
<comment type="caution">
    <text evidence="2">The sequence shown here is derived from an EMBL/GenBank/DDBJ whole genome shotgun (WGS) entry which is preliminary data.</text>
</comment>
<sequence length="123" mass="14385">SKSANMAQTMEMPDGLEPLLQGPALLHSDQGWQYQQLSFQNRLERMGLVQSMSRKATCLDNACIEGFFGHMKDEFFRGREFDSFDSFKEQLDSYITYWNTRRYQVRLKGMTPVQYRGHSIRAT</sequence>
<dbReference type="EMBL" id="AMCI01008466">
    <property type="protein sequence ID" value="EJW91002.1"/>
    <property type="molecule type" value="Genomic_DNA"/>
</dbReference>
<dbReference type="InterPro" id="IPR001584">
    <property type="entry name" value="Integrase_cat-core"/>
</dbReference>
<dbReference type="GO" id="GO:0015074">
    <property type="term" value="P:DNA integration"/>
    <property type="evidence" value="ECO:0007669"/>
    <property type="project" value="InterPro"/>
</dbReference>
<dbReference type="PANTHER" id="PTHR46889:SF4">
    <property type="entry name" value="TRANSPOSASE INSO FOR INSERTION SEQUENCE ELEMENT IS911B-RELATED"/>
    <property type="match status" value="1"/>
</dbReference>
<evidence type="ECO:0000313" key="2">
    <source>
        <dbReference type="EMBL" id="EJW91002.1"/>
    </source>
</evidence>
<dbReference type="PANTHER" id="PTHR46889">
    <property type="entry name" value="TRANSPOSASE INSF FOR INSERTION SEQUENCE IS3B-RELATED"/>
    <property type="match status" value="1"/>
</dbReference>
<feature type="domain" description="Integrase catalytic" evidence="1">
    <location>
        <begin position="1"/>
        <end position="120"/>
    </location>
</feature>
<organism evidence="2">
    <name type="scientific">gut metagenome</name>
    <dbReference type="NCBI Taxonomy" id="749906"/>
    <lineage>
        <taxon>unclassified sequences</taxon>
        <taxon>metagenomes</taxon>
        <taxon>organismal metagenomes</taxon>
    </lineage>
</organism>